<accession>A0AAV6K7W6</accession>
<reference evidence="2" key="1">
    <citation type="submission" date="2020-08" db="EMBL/GenBank/DDBJ databases">
        <title>Plant Genome Project.</title>
        <authorList>
            <person name="Zhang R.-G."/>
        </authorList>
    </citation>
    <scope>NUCLEOTIDE SEQUENCE</scope>
    <source>
        <strain evidence="2">WSP0</strain>
        <tissue evidence="2">Leaf</tissue>
    </source>
</reference>
<feature type="region of interest" description="Disordered" evidence="1">
    <location>
        <begin position="1"/>
        <end position="43"/>
    </location>
</feature>
<protein>
    <submittedName>
        <fullName evidence="2">Uncharacterized protein</fullName>
    </submittedName>
</protein>
<name>A0AAV6K7W6_9ERIC</name>
<evidence type="ECO:0000313" key="3">
    <source>
        <dbReference type="Proteomes" id="UP000823749"/>
    </source>
</evidence>
<proteinExistence type="predicted"/>
<organism evidence="2 3">
    <name type="scientific">Rhododendron griersonianum</name>
    <dbReference type="NCBI Taxonomy" id="479676"/>
    <lineage>
        <taxon>Eukaryota</taxon>
        <taxon>Viridiplantae</taxon>
        <taxon>Streptophyta</taxon>
        <taxon>Embryophyta</taxon>
        <taxon>Tracheophyta</taxon>
        <taxon>Spermatophyta</taxon>
        <taxon>Magnoliopsida</taxon>
        <taxon>eudicotyledons</taxon>
        <taxon>Gunneridae</taxon>
        <taxon>Pentapetalae</taxon>
        <taxon>asterids</taxon>
        <taxon>Ericales</taxon>
        <taxon>Ericaceae</taxon>
        <taxon>Ericoideae</taxon>
        <taxon>Rhodoreae</taxon>
        <taxon>Rhododendron</taxon>
    </lineage>
</organism>
<comment type="caution">
    <text evidence="2">The sequence shown here is derived from an EMBL/GenBank/DDBJ whole genome shotgun (WGS) entry which is preliminary data.</text>
</comment>
<sequence length="177" mass="19160">MPSSDNYEPINLADVHKTGPHIPTEKPSSAPIVQGPKPTPPVVSTVQTTPLLLHSPLRQRVTTTVQCPMTSLTLIPQRALAVLKGRGVIVMMGSNVAMADMATTLTRMALAKNNDDIDSYVEQIIRQVSCGAVHVVVLVEDGLCLKLECTNWICQCSDKQGYNKYGQSSRCLTCEGL</sequence>
<gene>
    <name evidence="2" type="ORF">RHGRI_013909</name>
</gene>
<dbReference type="Proteomes" id="UP000823749">
    <property type="component" value="Chromosome 5"/>
</dbReference>
<dbReference type="AlphaFoldDB" id="A0AAV6K7W6"/>
<dbReference type="EMBL" id="JACTNZ010000005">
    <property type="protein sequence ID" value="KAG5548367.1"/>
    <property type="molecule type" value="Genomic_DNA"/>
</dbReference>
<evidence type="ECO:0000256" key="1">
    <source>
        <dbReference type="SAM" id="MobiDB-lite"/>
    </source>
</evidence>
<evidence type="ECO:0000313" key="2">
    <source>
        <dbReference type="EMBL" id="KAG5548367.1"/>
    </source>
</evidence>
<keyword evidence="3" id="KW-1185">Reference proteome</keyword>